<evidence type="ECO:0000256" key="9">
    <source>
        <dbReference type="ARBA" id="ARBA00023136"/>
    </source>
</evidence>
<dbReference type="PANTHER" id="PTHR11214:SF3">
    <property type="entry name" value="BETA-1,3-GALACTOSYLTRANSFERASE 6"/>
    <property type="match status" value="1"/>
</dbReference>
<evidence type="ECO:0000256" key="5">
    <source>
        <dbReference type="ARBA" id="ARBA00022692"/>
    </source>
</evidence>
<keyword evidence="3" id="KW-0328">Glycosyltransferase</keyword>
<dbReference type="Gene3D" id="3.90.550.50">
    <property type="match status" value="1"/>
</dbReference>
<dbReference type="EMBL" id="FN654332">
    <property type="protein sequence ID" value="CBY32075.1"/>
    <property type="molecule type" value="Genomic_DNA"/>
</dbReference>
<keyword evidence="7" id="KW-1133">Transmembrane helix</keyword>
<keyword evidence="6" id="KW-0735">Signal-anchor</keyword>
<dbReference type="PANTHER" id="PTHR11214">
    <property type="entry name" value="BETA-1,3-N-ACETYLGLUCOSAMINYLTRANSFERASE"/>
    <property type="match status" value="1"/>
</dbReference>
<protein>
    <recommendedName>
        <fullName evidence="11">Hexosyltransferase</fullName>
    </recommendedName>
</protein>
<gene>
    <name evidence="10" type="ORF">GSOID_T00029372001</name>
</gene>
<evidence type="ECO:0008006" key="11">
    <source>
        <dbReference type="Google" id="ProtNLM"/>
    </source>
</evidence>
<keyword evidence="4" id="KW-0808">Transferase</keyword>
<evidence type="ECO:0000256" key="1">
    <source>
        <dbReference type="ARBA" id="ARBA00004323"/>
    </source>
</evidence>
<dbReference type="Proteomes" id="UP000011014">
    <property type="component" value="Unassembled WGS sequence"/>
</dbReference>
<keyword evidence="8" id="KW-0333">Golgi apparatus</keyword>
<dbReference type="Pfam" id="PF01762">
    <property type="entry name" value="Galactosyl_T"/>
    <property type="match status" value="1"/>
</dbReference>
<dbReference type="GO" id="GO:0000139">
    <property type="term" value="C:Golgi membrane"/>
    <property type="evidence" value="ECO:0007669"/>
    <property type="project" value="UniProtKB-SubCell"/>
</dbReference>
<dbReference type="InterPro" id="IPR002659">
    <property type="entry name" value="Glyco_trans_31"/>
</dbReference>
<evidence type="ECO:0000256" key="4">
    <source>
        <dbReference type="ARBA" id="ARBA00022679"/>
    </source>
</evidence>
<dbReference type="AlphaFoldDB" id="E4Y938"/>
<proteinExistence type="inferred from homology"/>
<sequence length="519" mass="60277">MIKILHGRNYGHLRRQFPDYAFKFHFVPGAKSTRKEASNFIAEIGRVISTYSHPPTWTIVLPKYELNIGNPNWLDHLLALEKRHLVCAKKGKILAGSERWKHFLSFAEDSLKIQFESETTEDVDTCVDDAFAIRTEHLREICEAPVFRQNRALVILLDEALFDESKTYLSSLIYYNSKETTELTDFDKLRRKASSLRKIDKFDTSQKANCLIRKKMIEFFPTKTGVLPAIYKDNKSQKRELILRYPAKSCKQKIKLMILVKTEPIARQKKIRDFYRQQFASLLPAGYYELVYVIGGDGLADSSGLLKSEIEINDDFLVAHFRDTYESLPRKTFAALQYLSDFCAQKYEHLLFIDDDTLIDIERVFRYLEITDSKSPFLRCLPGNYLSLDAAPYSGKYFLFPEMWPVEYTPPKYCNGQCSIWSAAAVERIFKQALRTDRHEFRLEDFYFGGILRQKAGVEDIAGLKFSNKEGVTAGLCRHMPKNGLAKFVEKNFQAEDNETQKQKIRNFTFPEYTFLDAF</sequence>
<evidence type="ECO:0000256" key="8">
    <source>
        <dbReference type="ARBA" id="ARBA00023034"/>
    </source>
</evidence>
<evidence type="ECO:0000256" key="6">
    <source>
        <dbReference type="ARBA" id="ARBA00022968"/>
    </source>
</evidence>
<accession>E4Y938</accession>
<reference evidence="10" key="1">
    <citation type="journal article" date="2010" name="Science">
        <title>Plasticity of animal genome architecture unmasked by rapid evolution of a pelagic tunicate.</title>
        <authorList>
            <person name="Denoeud F."/>
            <person name="Henriet S."/>
            <person name="Mungpakdee S."/>
            <person name="Aury J.M."/>
            <person name="Da Silva C."/>
            <person name="Brinkmann H."/>
            <person name="Mikhaleva J."/>
            <person name="Olsen L.C."/>
            <person name="Jubin C."/>
            <person name="Canestro C."/>
            <person name="Bouquet J.M."/>
            <person name="Danks G."/>
            <person name="Poulain J."/>
            <person name="Campsteijn C."/>
            <person name="Adamski M."/>
            <person name="Cross I."/>
            <person name="Yadetie F."/>
            <person name="Muffato M."/>
            <person name="Louis A."/>
            <person name="Butcher S."/>
            <person name="Tsagkogeorga G."/>
            <person name="Konrad A."/>
            <person name="Singh S."/>
            <person name="Jensen M.F."/>
            <person name="Cong E.H."/>
            <person name="Eikeseth-Otteraa H."/>
            <person name="Noel B."/>
            <person name="Anthouard V."/>
            <person name="Porcel B.M."/>
            <person name="Kachouri-Lafond R."/>
            <person name="Nishino A."/>
            <person name="Ugolini M."/>
            <person name="Chourrout P."/>
            <person name="Nishida H."/>
            <person name="Aasland R."/>
            <person name="Huzurbazar S."/>
            <person name="Westhof E."/>
            <person name="Delsuc F."/>
            <person name="Lehrach H."/>
            <person name="Reinhardt R."/>
            <person name="Weissenbach J."/>
            <person name="Roy S.W."/>
            <person name="Artiguenave F."/>
            <person name="Postlethwait J.H."/>
            <person name="Manak J.R."/>
            <person name="Thompson E.M."/>
            <person name="Jaillon O."/>
            <person name="Du Pasquier L."/>
            <person name="Boudinot P."/>
            <person name="Liberles D.A."/>
            <person name="Volff J.N."/>
            <person name="Philippe H."/>
            <person name="Lenhard B."/>
            <person name="Roest Crollius H."/>
            <person name="Wincker P."/>
            <person name="Chourrout D."/>
        </authorList>
    </citation>
    <scope>NUCLEOTIDE SEQUENCE [LARGE SCALE GENOMIC DNA]</scope>
</reference>
<dbReference type="GO" id="GO:0006493">
    <property type="term" value="P:protein O-linked glycosylation"/>
    <property type="evidence" value="ECO:0007669"/>
    <property type="project" value="TreeGrafter"/>
</dbReference>
<dbReference type="GO" id="GO:0016758">
    <property type="term" value="F:hexosyltransferase activity"/>
    <property type="evidence" value="ECO:0007669"/>
    <property type="project" value="InterPro"/>
</dbReference>
<organism evidence="10">
    <name type="scientific">Oikopleura dioica</name>
    <name type="common">Tunicate</name>
    <dbReference type="NCBI Taxonomy" id="34765"/>
    <lineage>
        <taxon>Eukaryota</taxon>
        <taxon>Metazoa</taxon>
        <taxon>Chordata</taxon>
        <taxon>Tunicata</taxon>
        <taxon>Appendicularia</taxon>
        <taxon>Copelata</taxon>
        <taxon>Oikopleuridae</taxon>
        <taxon>Oikopleura</taxon>
    </lineage>
</organism>
<keyword evidence="9" id="KW-0472">Membrane</keyword>
<comment type="similarity">
    <text evidence="2">Belongs to the glycosyltransferase 31 family.</text>
</comment>
<evidence type="ECO:0000256" key="2">
    <source>
        <dbReference type="ARBA" id="ARBA00008661"/>
    </source>
</evidence>
<evidence type="ECO:0000256" key="7">
    <source>
        <dbReference type="ARBA" id="ARBA00022989"/>
    </source>
</evidence>
<evidence type="ECO:0000256" key="3">
    <source>
        <dbReference type="ARBA" id="ARBA00022676"/>
    </source>
</evidence>
<comment type="subcellular location">
    <subcellularLocation>
        <location evidence="1">Golgi apparatus membrane</location>
        <topology evidence="1">Single-pass type II membrane protein</topology>
    </subcellularLocation>
</comment>
<keyword evidence="5" id="KW-0812">Transmembrane</keyword>
<name>E4Y938_OIKDI</name>
<evidence type="ECO:0000313" key="10">
    <source>
        <dbReference type="EMBL" id="CBY32075.1"/>
    </source>
</evidence>